<keyword evidence="3" id="KW-1185">Reference proteome</keyword>
<proteinExistence type="predicted"/>
<reference evidence="3" key="1">
    <citation type="journal article" date="2019" name="Int. J. Syst. Evol. Microbiol.">
        <title>The Global Catalogue of Microorganisms (GCM) 10K type strain sequencing project: providing services to taxonomists for standard genome sequencing and annotation.</title>
        <authorList>
            <consortium name="The Broad Institute Genomics Platform"/>
            <consortium name="The Broad Institute Genome Sequencing Center for Infectious Disease"/>
            <person name="Wu L."/>
            <person name="Ma J."/>
        </authorList>
    </citation>
    <scope>NUCLEOTIDE SEQUENCE [LARGE SCALE GENOMIC DNA]</scope>
    <source>
        <strain evidence="3">JCM 16956</strain>
    </source>
</reference>
<feature type="compositionally biased region" description="Low complexity" evidence="1">
    <location>
        <begin position="51"/>
        <end position="60"/>
    </location>
</feature>
<sequence length="69" mass="7122">MKAADDGVTVGHAVLLHEGNGWAAMVGGPPPHSPDSPRLAITADQMDVNHTATTAGPAPRARTDRTPEE</sequence>
<dbReference type="Proteomes" id="UP001501000">
    <property type="component" value="Unassembled WGS sequence"/>
</dbReference>
<feature type="region of interest" description="Disordered" evidence="1">
    <location>
        <begin position="24"/>
        <end position="69"/>
    </location>
</feature>
<evidence type="ECO:0000313" key="3">
    <source>
        <dbReference type="Proteomes" id="UP001501000"/>
    </source>
</evidence>
<dbReference type="EMBL" id="BAABAJ010000034">
    <property type="protein sequence ID" value="GAA3942548.1"/>
    <property type="molecule type" value="Genomic_DNA"/>
</dbReference>
<evidence type="ECO:0000313" key="2">
    <source>
        <dbReference type="EMBL" id="GAA3942548.1"/>
    </source>
</evidence>
<evidence type="ECO:0000256" key="1">
    <source>
        <dbReference type="SAM" id="MobiDB-lite"/>
    </source>
</evidence>
<gene>
    <name evidence="2" type="ORF">GCM10022244_58010</name>
</gene>
<comment type="caution">
    <text evidence="2">The sequence shown here is derived from an EMBL/GenBank/DDBJ whole genome shotgun (WGS) entry which is preliminary data.</text>
</comment>
<protein>
    <submittedName>
        <fullName evidence="2">Uncharacterized protein</fullName>
    </submittedName>
</protein>
<name>A0ABP7NC70_9ACTN</name>
<accession>A0ABP7NC70</accession>
<organism evidence="2 3">
    <name type="scientific">Streptomyces gulbargensis</name>
    <dbReference type="NCBI Taxonomy" id="364901"/>
    <lineage>
        <taxon>Bacteria</taxon>
        <taxon>Bacillati</taxon>
        <taxon>Actinomycetota</taxon>
        <taxon>Actinomycetes</taxon>
        <taxon>Kitasatosporales</taxon>
        <taxon>Streptomycetaceae</taxon>
        <taxon>Streptomyces</taxon>
    </lineage>
</organism>